<dbReference type="Proteomes" id="UP000019804">
    <property type="component" value="Unassembled WGS sequence"/>
</dbReference>
<accession>A0A017SAX3</accession>
<protein>
    <recommendedName>
        <fullName evidence="1">Tautomerase cis-CaaD-like domain-containing protein</fullName>
    </recommendedName>
</protein>
<proteinExistence type="predicted"/>
<dbReference type="GeneID" id="63700914"/>
<reference evidence="3" key="1">
    <citation type="journal article" date="2014" name="Nat. Commun.">
        <title>Genomic adaptations of the halophilic Dead Sea filamentous fungus Eurotium rubrum.</title>
        <authorList>
            <person name="Kis-Papo T."/>
            <person name="Weig A.R."/>
            <person name="Riley R."/>
            <person name="Persoh D."/>
            <person name="Salamov A."/>
            <person name="Sun H."/>
            <person name="Lipzen A."/>
            <person name="Wasser S.P."/>
            <person name="Rambold G."/>
            <person name="Grigoriev I.V."/>
            <person name="Nevo E."/>
        </authorList>
    </citation>
    <scope>NUCLEOTIDE SEQUENCE [LARGE SCALE GENOMIC DNA]</scope>
    <source>
        <strain evidence="3">CBS 135680</strain>
    </source>
</reference>
<dbReference type="InterPro" id="IPR028116">
    <property type="entry name" value="Cis-CaaD-like"/>
</dbReference>
<keyword evidence="3" id="KW-1185">Reference proteome</keyword>
<dbReference type="OrthoDB" id="9981319at2759"/>
<feature type="domain" description="Tautomerase cis-CaaD-like" evidence="1">
    <location>
        <begin position="1"/>
        <end position="49"/>
    </location>
</feature>
<evidence type="ECO:0000259" key="1">
    <source>
        <dbReference type="Pfam" id="PF14832"/>
    </source>
</evidence>
<evidence type="ECO:0000313" key="2">
    <source>
        <dbReference type="EMBL" id="EYE93789.1"/>
    </source>
</evidence>
<dbReference type="Gene3D" id="3.30.429.10">
    <property type="entry name" value="Macrophage Migration Inhibitory Factor"/>
    <property type="match status" value="1"/>
</dbReference>
<dbReference type="InterPro" id="IPR014347">
    <property type="entry name" value="Tautomerase/MIF_sf"/>
</dbReference>
<sequence>MPFYQVEHCIPLDKTQREELANAITHIHTRKFKTPSFFVYVRFTESSDHCDYCSLNCIRAYVRAGENRSKEDFDDLAQQVLAAWNRIINAFEDTYRVLRVLVMGAITTGIESGFRFAFGEYPLILHKNRMDHLLIYLGRTRFLVAREEHVRVRTAGGTGR</sequence>
<evidence type="ECO:0000313" key="3">
    <source>
        <dbReference type="Proteomes" id="UP000019804"/>
    </source>
</evidence>
<dbReference type="Pfam" id="PF14832">
    <property type="entry name" value="Tautomerase_3"/>
    <property type="match status" value="1"/>
</dbReference>
<dbReference type="RefSeq" id="XP_040637477.1">
    <property type="nucleotide sequence ID" value="XM_040785790.1"/>
</dbReference>
<gene>
    <name evidence="2" type="ORF">EURHEDRAFT_503185</name>
</gene>
<dbReference type="EMBL" id="KK088429">
    <property type="protein sequence ID" value="EYE93789.1"/>
    <property type="molecule type" value="Genomic_DNA"/>
</dbReference>
<dbReference type="AlphaFoldDB" id="A0A017SAX3"/>
<name>A0A017SAX3_ASPRC</name>
<dbReference type="HOGENOM" id="CLU_088298_1_0_1"/>
<organism evidence="2 3">
    <name type="scientific">Aspergillus ruber (strain CBS 135680)</name>
    <dbReference type="NCBI Taxonomy" id="1388766"/>
    <lineage>
        <taxon>Eukaryota</taxon>
        <taxon>Fungi</taxon>
        <taxon>Dikarya</taxon>
        <taxon>Ascomycota</taxon>
        <taxon>Pezizomycotina</taxon>
        <taxon>Eurotiomycetes</taxon>
        <taxon>Eurotiomycetidae</taxon>
        <taxon>Eurotiales</taxon>
        <taxon>Aspergillaceae</taxon>
        <taxon>Aspergillus</taxon>
        <taxon>Aspergillus subgen. Aspergillus</taxon>
    </lineage>
</organism>